<comment type="caution">
    <text evidence="2">The sequence shown here is derived from an EMBL/GenBank/DDBJ whole genome shotgun (WGS) entry which is preliminary data.</text>
</comment>
<evidence type="ECO:0000313" key="2">
    <source>
        <dbReference type="EMBL" id="GMI12701.1"/>
    </source>
</evidence>
<proteinExistence type="predicted"/>
<protein>
    <submittedName>
        <fullName evidence="2">Uncharacterized protein</fullName>
    </submittedName>
</protein>
<name>A0A9W7FIL8_9STRA</name>
<feature type="compositionally biased region" description="Pro residues" evidence="1">
    <location>
        <begin position="71"/>
        <end position="82"/>
    </location>
</feature>
<feature type="region of interest" description="Disordered" evidence="1">
    <location>
        <begin position="55"/>
        <end position="84"/>
    </location>
</feature>
<dbReference type="EMBL" id="BRXW01000180">
    <property type="protein sequence ID" value="GMI12701.1"/>
    <property type="molecule type" value="Genomic_DNA"/>
</dbReference>
<organism evidence="2 3">
    <name type="scientific">Triparma laevis f. longispina</name>
    <dbReference type="NCBI Taxonomy" id="1714387"/>
    <lineage>
        <taxon>Eukaryota</taxon>
        <taxon>Sar</taxon>
        <taxon>Stramenopiles</taxon>
        <taxon>Ochrophyta</taxon>
        <taxon>Bolidophyceae</taxon>
        <taxon>Parmales</taxon>
        <taxon>Triparmaceae</taxon>
        <taxon>Triparma</taxon>
    </lineage>
</organism>
<feature type="compositionally biased region" description="Basic residues" evidence="1">
    <location>
        <begin position="492"/>
        <end position="501"/>
    </location>
</feature>
<evidence type="ECO:0000313" key="3">
    <source>
        <dbReference type="Proteomes" id="UP001165122"/>
    </source>
</evidence>
<feature type="region of interest" description="Disordered" evidence="1">
    <location>
        <begin position="197"/>
        <end position="221"/>
    </location>
</feature>
<feature type="region of interest" description="Disordered" evidence="1">
    <location>
        <begin position="376"/>
        <end position="431"/>
    </location>
</feature>
<feature type="compositionally biased region" description="Pro residues" evidence="1">
    <location>
        <begin position="102"/>
        <end position="123"/>
    </location>
</feature>
<feature type="compositionally biased region" description="Low complexity" evidence="1">
    <location>
        <begin position="376"/>
        <end position="386"/>
    </location>
</feature>
<reference evidence="3" key="1">
    <citation type="journal article" date="2023" name="Commun. Biol.">
        <title>Genome analysis of Parmales, the sister group of diatoms, reveals the evolutionary specialization of diatoms from phago-mixotrophs to photoautotrophs.</title>
        <authorList>
            <person name="Ban H."/>
            <person name="Sato S."/>
            <person name="Yoshikawa S."/>
            <person name="Yamada K."/>
            <person name="Nakamura Y."/>
            <person name="Ichinomiya M."/>
            <person name="Sato N."/>
            <person name="Blanc-Mathieu R."/>
            <person name="Endo H."/>
            <person name="Kuwata A."/>
            <person name="Ogata H."/>
        </authorList>
    </citation>
    <scope>NUCLEOTIDE SEQUENCE [LARGE SCALE GENOMIC DNA]</scope>
    <source>
        <strain evidence="3">NIES 3700</strain>
    </source>
</reference>
<accession>A0A9W7FIL8</accession>
<dbReference type="Proteomes" id="UP001165122">
    <property type="component" value="Unassembled WGS sequence"/>
</dbReference>
<dbReference type="AlphaFoldDB" id="A0A9W7FIL8"/>
<feature type="compositionally biased region" description="Basic and acidic residues" evidence="1">
    <location>
        <begin position="464"/>
        <end position="491"/>
    </location>
</feature>
<feature type="region of interest" description="Disordered" evidence="1">
    <location>
        <begin position="446"/>
        <end position="501"/>
    </location>
</feature>
<gene>
    <name evidence="2" type="ORF">TrLO_g15689</name>
</gene>
<evidence type="ECO:0000256" key="1">
    <source>
        <dbReference type="SAM" id="MobiDB-lite"/>
    </source>
</evidence>
<sequence length="501" mass="55144">MNYTLAYSNEVLLPCILLDASNSDFAVLKCGDVVDIERVDVDDGEESEGRNIIIEDANGFHEVKPKATPSAPSPPPSPPTPPQAFDISNLGIKSCLNAVPSAPKPSPPLPPTVEASPLPPPPSLQSDQSGVFEIREVVDSNGNEISSQVIDVIEAKDDLTKRVKELGIQPDAEVGTDPVEERSEWTSKIDWEALEHAEAEAEQSESGAVSGKGWRSGFFDNNKLGAKKVKKKKKKKAVKLTLKEQQTSVVKEFRVEPESEPTTTPVKEPQKEVTPAKRSPQHPTFGSNGLRIHHKPPKKPSSGSHVHWPSSPEEIHFVKEIPNENRGTKVPRVGRPFFGMFDDGEDEIEELFEVPEPEQEPVYDISQLGVKSSVSSIKAGSSMISATRRDSIQLTKTRSSGDLDDSPTPVLERKPSIPTFNTKKGSPITDKIVGRKPAVPRQMTKLERRRSLEKEGEEAFTGVIKEKEGGEKVITKMEQRRNERGGGGEKKRVSKFKSERR</sequence>
<feature type="compositionally biased region" description="Basic and acidic residues" evidence="1">
    <location>
        <begin position="313"/>
        <end position="327"/>
    </location>
</feature>
<keyword evidence="3" id="KW-1185">Reference proteome</keyword>
<feature type="region of interest" description="Disordered" evidence="1">
    <location>
        <begin position="251"/>
        <end position="341"/>
    </location>
</feature>
<feature type="region of interest" description="Disordered" evidence="1">
    <location>
        <begin position="96"/>
        <end position="127"/>
    </location>
</feature>